<evidence type="ECO:0000256" key="4">
    <source>
        <dbReference type="ARBA" id="ARBA00022840"/>
    </source>
</evidence>
<dbReference type="Gene3D" id="3.40.50.300">
    <property type="entry name" value="P-loop containing nucleotide triphosphate hydrolases"/>
    <property type="match status" value="1"/>
</dbReference>
<dbReference type="SMART" id="SM00382">
    <property type="entry name" value="AAA"/>
    <property type="match status" value="1"/>
</dbReference>
<evidence type="ECO:0000256" key="1">
    <source>
        <dbReference type="ARBA" id="ARBA00005417"/>
    </source>
</evidence>
<keyword evidence="4 7" id="KW-0067">ATP-binding</keyword>
<feature type="compositionally biased region" description="Low complexity" evidence="5">
    <location>
        <begin position="314"/>
        <end position="334"/>
    </location>
</feature>
<dbReference type="PANTHER" id="PTHR43335">
    <property type="entry name" value="ABC TRANSPORTER, ATP-BINDING PROTEIN"/>
    <property type="match status" value="1"/>
</dbReference>
<keyword evidence="8" id="KW-1185">Reference proteome</keyword>
<dbReference type="SUPFAM" id="SSF52540">
    <property type="entry name" value="P-loop containing nucleoside triphosphate hydrolases"/>
    <property type="match status" value="1"/>
</dbReference>
<dbReference type="PROSITE" id="PS50893">
    <property type="entry name" value="ABC_TRANSPORTER_2"/>
    <property type="match status" value="1"/>
</dbReference>
<gene>
    <name evidence="7" type="ORF">JM949_05730</name>
</gene>
<organism evidence="7 8">
    <name type="scientific">Micromonospora tarensis</name>
    <dbReference type="NCBI Taxonomy" id="2806100"/>
    <lineage>
        <taxon>Bacteria</taxon>
        <taxon>Bacillati</taxon>
        <taxon>Actinomycetota</taxon>
        <taxon>Actinomycetes</taxon>
        <taxon>Micromonosporales</taxon>
        <taxon>Micromonosporaceae</taxon>
        <taxon>Micromonospora</taxon>
    </lineage>
</organism>
<dbReference type="PANTHER" id="PTHR43335:SF4">
    <property type="entry name" value="ABC TRANSPORTER, ATP-BINDING PROTEIN"/>
    <property type="match status" value="1"/>
</dbReference>
<protein>
    <submittedName>
        <fullName evidence="7">ABC transporter ATP-binding protein</fullName>
    </submittedName>
</protein>
<evidence type="ECO:0000256" key="5">
    <source>
        <dbReference type="SAM" id="MobiDB-lite"/>
    </source>
</evidence>
<accession>A0ABS1YC81</accession>
<comment type="similarity">
    <text evidence="1">Belongs to the ABC transporter superfamily.</text>
</comment>
<dbReference type="GO" id="GO:0005524">
    <property type="term" value="F:ATP binding"/>
    <property type="evidence" value="ECO:0007669"/>
    <property type="project" value="UniProtKB-KW"/>
</dbReference>
<evidence type="ECO:0000313" key="8">
    <source>
        <dbReference type="Proteomes" id="UP000622245"/>
    </source>
</evidence>
<sequence length="344" mass="35917">MSALGTAPGRTSSAARTAPVIETDGLTRSYPPDIRAVSDLRLTVNPGEVYGFLGRNGAGKTTTMRMLVGLVRPSAGTGRVLGRPLGDPRALARVGSLIESPAFEPHLSGLDNLRLLARYLGVDDAQAHAGIAEVELTAQANHPFRTYSLGMKQRLGVAAALLNDPELLILDEPTNGLDPAGMVAMRDLFRALAARGRTVFLSSHLLDEVEQVCDRVGIIHAGRLVMEGSLAQLQAKLGGPGLVSVRAQPVETALARLRSVPGLSPIRTNGDLLELEIPGDRAAEINETLVLAGVRVSELTVAHRSLEDVFLGLTGPTTSAGSPPAGPTAPGAGARRVDPKDGGE</sequence>
<evidence type="ECO:0000313" key="7">
    <source>
        <dbReference type="EMBL" id="MBM0274989.1"/>
    </source>
</evidence>
<feature type="domain" description="ABC transporter" evidence="6">
    <location>
        <begin position="21"/>
        <end position="246"/>
    </location>
</feature>
<evidence type="ECO:0000256" key="3">
    <source>
        <dbReference type="ARBA" id="ARBA00022741"/>
    </source>
</evidence>
<feature type="region of interest" description="Disordered" evidence="5">
    <location>
        <begin position="314"/>
        <end position="344"/>
    </location>
</feature>
<dbReference type="Proteomes" id="UP000622245">
    <property type="component" value="Unassembled WGS sequence"/>
</dbReference>
<dbReference type="PROSITE" id="PS00211">
    <property type="entry name" value="ABC_TRANSPORTER_1"/>
    <property type="match status" value="1"/>
</dbReference>
<evidence type="ECO:0000259" key="6">
    <source>
        <dbReference type="PROSITE" id="PS50893"/>
    </source>
</evidence>
<dbReference type="InterPro" id="IPR003593">
    <property type="entry name" value="AAA+_ATPase"/>
</dbReference>
<comment type="caution">
    <text evidence="7">The sequence shown here is derived from an EMBL/GenBank/DDBJ whole genome shotgun (WGS) entry which is preliminary data.</text>
</comment>
<dbReference type="InterPro" id="IPR027417">
    <property type="entry name" value="P-loop_NTPase"/>
</dbReference>
<dbReference type="RefSeq" id="WP_203147396.1">
    <property type="nucleotide sequence ID" value="NZ_JAEVHL010000015.1"/>
</dbReference>
<keyword evidence="3" id="KW-0547">Nucleotide-binding</keyword>
<dbReference type="InterPro" id="IPR003439">
    <property type="entry name" value="ABC_transporter-like_ATP-bd"/>
</dbReference>
<keyword evidence="2" id="KW-0813">Transport</keyword>
<proteinExistence type="inferred from homology"/>
<dbReference type="EMBL" id="JAEVHL010000015">
    <property type="protein sequence ID" value="MBM0274989.1"/>
    <property type="molecule type" value="Genomic_DNA"/>
</dbReference>
<dbReference type="InterPro" id="IPR017871">
    <property type="entry name" value="ABC_transporter-like_CS"/>
</dbReference>
<feature type="compositionally biased region" description="Basic and acidic residues" evidence="5">
    <location>
        <begin position="335"/>
        <end position="344"/>
    </location>
</feature>
<name>A0ABS1YC81_9ACTN</name>
<evidence type="ECO:0000256" key="2">
    <source>
        <dbReference type="ARBA" id="ARBA00022448"/>
    </source>
</evidence>
<dbReference type="Pfam" id="PF00005">
    <property type="entry name" value="ABC_tran"/>
    <property type="match status" value="1"/>
</dbReference>
<reference evidence="7 8" key="1">
    <citation type="submission" date="2021-01" db="EMBL/GenBank/DDBJ databases">
        <title>Draft genome sequence of Micromonospora sp. strain STR1s_6.</title>
        <authorList>
            <person name="Karlyshev A."/>
            <person name="Jawad R."/>
        </authorList>
    </citation>
    <scope>NUCLEOTIDE SEQUENCE [LARGE SCALE GENOMIC DNA]</scope>
    <source>
        <strain evidence="7 8">STR1S-6</strain>
    </source>
</reference>